<dbReference type="GO" id="GO:0016925">
    <property type="term" value="P:protein sumoylation"/>
    <property type="evidence" value="ECO:0007669"/>
    <property type="project" value="TreeGrafter"/>
</dbReference>
<dbReference type="PANTHER" id="PTHR10953">
    <property type="entry name" value="UBIQUITIN-ACTIVATING ENZYME E1"/>
    <property type="match status" value="1"/>
</dbReference>
<dbReference type="InterPro" id="IPR000594">
    <property type="entry name" value="ThiF_NAD_FAD-bd"/>
</dbReference>
<protein>
    <recommendedName>
        <fullName evidence="7">SUMO-activating enzyme subunit 1</fullName>
    </recommendedName>
    <alternativeName>
        <fullName evidence="8">Ubiquitin-like 1-activating enzyme E1A</fullName>
    </alternativeName>
</protein>
<dbReference type="SUPFAM" id="SSF69572">
    <property type="entry name" value="Activating enzymes of the ubiquitin-like proteins"/>
    <property type="match status" value="1"/>
</dbReference>
<evidence type="ECO:0000313" key="10">
    <source>
        <dbReference type="EMBL" id="CAD7279282.1"/>
    </source>
</evidence>
<dbReference type="GO" id="GO:0019948">
    <property type="term" value="F:SUMO activating enzyme activity"/>
    <property type="evidence" value="ECO:0007669"/>
    <property type="project" value="TreeGrafter"/>
</dbReference>
<evidence type="ECO:0000256" key="8">
    <source>
        <dbReference type="ARBA" id="ARBA00044354"/>
    </source>
</evidence>
<evidence type="ECO:0000256" key="3">
    <source>
        <dbReference type="ARBA" id="ARBA00005673"/>
    </source>
</evidence>
<keyword evidence="4" id="KW-0833">Ubl conjugation pathway</keyword>
<dbReference type="AlphaFoldDB" id="A0A7R9GE66"/>
<dbReference type="EMBL" id="CAJPEX010001569">
    <property type="protein sequence ID" value="CAG0919434.1"/>
    <property type="molecule type" value="Genomic_DNA"/>
</dbReference>
<dbReference type="InterPro" id="IPR000011">
    <property type="entry name" value="UBQ/SUMO-activ_enz_E1-like"/>
</dbReference>
<dbReference type="Pfam" id="PF00899">
    <property type="entry name" value="ThiF"/>
    <property type="match status" value="1"/>
</dbReference>
<dbReference type="PRINTS" id="PR01849">
    <property type="entry name" value="UBIQUITINACT"/>
</dbReference>
<proteinExistence type="inferred from homology"/>
<comment type="subcellular location">
    <subcellularLocation>
        <location evidence="1">Nucleus</location>
    </subcellularLocation>
</comment>
<dbReference type="OrthoDB" id="412647at2759"/>
<evidence type="ECO:0000313" key="11">
    <source>
        <dbReference type="Proteomes" id="UP000678499"/>
    </source>
</evidence>
<dbReference type="InterPro" id="IPR045886">
    <property type="entry name" value="ThiF/MoeB/HesA"/>
</dbReference>
<gene>
    <name evidence="10" type="ORF">NMOB1V02_LOCUS6959</name>
</gene>
<comment type="similarity">
    <text evidence="3">Belongs to the ubiquitin-activating E1 family.</text>
</comment>
<dbReference type="EMBL" id="OA883606">
    <property type="protein sequence ID" value="CAD7279282.1"/>
    <property type="molecule type" value="Genomic_DNA"/>
</dbReference>
<organism evidence="10">
    <name type="scientific">Notodromas monacha</name>
    <dbReference type="NCBI Taxonomy" id="399045"/>
    <lineage>
        <taxon>Eukaryota</taxon>
        <taxon>Metazoa</taxon>
        <taxon>Ecdysozoa</taxon>
        <taxon>Arthropoda</taxon>
        <taxon>Crustacea</taxon>
        <taxon>Oligostraca</taxon>
        <taxon>Ostracoda</taxon>
        <taxon>Podocopa</taxon>
        <taxon>Podocopida</taxon>
        <taxon>Cypridocopina</taxon>
        <taxon>Cypridoidea</taxon>
        <taxon>Cyprididae</taxon>
        <taxon>Notodromas</taxon>
    </lineage>
</organism>
<dbReference type="GO" id="GO:0005737">
    <property type="term" value="C:cytoplasm"/>
    <property type="evidence" value="ECO:0007669"/>
    <property type="project" value="TreeGrafter"/>
</dbReference>
<accession>A0A7R9GE66</accession>
<evidence type="ECO:0000256" key="7">
    <source>
        <dbReference type="ARBA" id="ARBA00044187"/>
    </source>
</evidence>
<evidence type="ECO:0000256" key="2">
    <source>
        <dbReference type="ARBA" id="ARBA00004718"/>
    </source>
</evidence>
<reference evidence="10" key="1">
    <citation type="submission" date="2020-11" db="EMBL/GenBank/DDBJ databases">
        <authorList>
            <person name="Tran Van P."/>
        </authorList>
    </citation>
    <scope>NUCLEOTIDE SEQUENCE</scope>
</reference>
<dbReference type="GO" id="GO:0031510">
    <property type="term" value="C:SUMO activating enzyme complex"/>
    <property type="evidence" value="ECO:0007669"/>
    <property type="project" value="TreeGrafter"/>
</dbReference>
<dbReference type="Proteomes" id="UP000678499">
    <property type="component" value="Unassembled WGS sequence"/>
</dbReference>
<evidence type="ECO:0000256" key="6">
    <source>
        <dbReference type="ARBA" id="ARBA00026003"/>
    </source>
</evidence>
<sequence>MTIITDEGVDLTEDEAKLYDRQIRLWGWDAQKRLRGSKILVYGMSGLGAEVVKNVVLAGVKSMTVMDPEITTAENSYTNFFLPVEKIGENRASAAVNAIKALNPSVEVLAETDKLESKNDSFFDQFDAVCLVGASQKQIIRVNDICAALHKKFFCADVFGFYGYVFTDLGVHKYTEEVEVSQPSDPKKPKLDTVTKTFMKTRAFVPFKDTLDLVWTEGDFKGRVKKVDVTLFIIQALMAFVDAKGRLPSVDTLEADKKSLTELTESILEKGNVPKDKLPLDFVDNVFGCLMPVCAIVGGVLGQEIIKACSHKDPPFNNTFLYDGINSSGTVQCLKK</sequence>
<dbReference type="InterPro" id="IPR035985">
    <property type="entry name" value="Ubiquitin-activating_enz"/>
</dbReference>
<keyword evidence="5" id="KW-0539">Nucleus</keyword>
<dbReference type="Gene3D" id="3.40.50.720">
    <property type="entry name" value="NAD(P)-binding Rossmann-like Domain"/>
    <property type="match status" value="1"/>
</dbReference>
<evidence type="ECO:0000256" key="5">
    <source>
        <dbReference type="ARBA" id="ARBA00023242"/>
    </source>
</evidence>
<comment type="pathway">
    <text evidence="2">Protein modification; protein sumoylation.</text>
</comment>
<evidence type="ECO:0000256" key="4">
    <source>
        <dbReference type="ARBA" id="ARBA00022786"/>
    </source>
</evidence>
<comment type="subunit">
    <text evidence="6">Heterodimer of SAE1 and UBA2/SAE2. The heterodimer corresponds to the two domains that are encoded on a single polypeptide chain in ubiquitin-activating enzyme E1. Interacts with UBE2I.</text>
</comment>
<feature type="domain" description="THIF-type NAD/FAD binding fold" evidence="9">
    <location>
        <begin position="19"/>
        <end position="328"/>
    </location>
</feature>
<name>A0A7R9GE66_9CRUS</name>
<keyword evidence="11" id="KW-1185">Reference proteome</keyword>
<evidence type="ECO:0000256" key="1">
    <source>
        <dbReference type="ARBA" id="ARBA00004123"/>
    </source>
</evidence>
<dbReference type="PANTHER" id="PTHR10953:SF162">
    <property type="entry name" value="SUMO-ACTIVATING ENZYME SUBUNIT 1"/>
    <property type="match status" value="1"/>
</dbReference>
<evidence type="ECO:0000259" key="9">
    <source>
        <dbReference type="Pfam" id="PF00899"/>
    </source>
</evidence>